<dbReference type="EMBL" id="QKYT01000364">
    <property type="protein sequence ID" value="RIA86428.1"/>
    <property type="molecule type" value="Genomic_DNA"/>
</dbReference>
<keyword evidence="1" id="KW-1133">Transmembrane helix</keyword>
<evidence type="ECO:0000313" key="3">
    <source>
        <dbReference type="Proteomes" id="UP000265703"/>
    </source>
</evidence>
<dbReference type="InterPro" id="IPR035213">
    <property type="entry name" value="DUF5321"/>
</dbReference>
<feature type="transmembrane region" description="Helical" evidence="1">
    <location>
        <begin position="69"/>
        <end position="88"/>
    </location>
</feature>
<sequence>MSSRLFIKLLLNRSPKYISPYPTLLSFQFTRNNSFKPSFLSKNSYFSSTSLSSSNTSNKQSKLKKYYPYIYSYFIWVTFGSMLLHLTWSKMSYNEYKEKMQLKITKLEETIAKLENGENINNNLLPTKSRTDSDNGDFY</sequence>
<evidence type="ECO:0000313" key="2">
    <source>
        <dbReference type="EMBL" id="RIA86428.1"/>
    </source>
</evidence>
<protein>
    <submittedName>
        <fullName evidence="2">Uncharacterized protein</fullName>
    </submittedName>
</protein>
<keyword evidence="1" id="KW-0812">Transmembrane</keyword>
<organism evidence="2 3">
    <name type="scientific">Glomus cerebriforme</name>
    <dbReference type="NCBI Taxonomy" id="658196"/>
    <lineage>
        <taxon>Eukaryota</taxon>
        <taxon>Fungi</taxon>
        <taxon>Fungi incertae sedis</taxon>
        <taxon>Mucoromycota</taxon>
        <taxon>Glomeromycotina</taxon>
        <taxon>Glomeromycetes</taxon>
        <taxon>Glomerales</taxon>
        <taxon>Glomeraceae</taxon>
        <taxon>Glomus</taxon>
    </lineage>
</organism>
<proteinExistence type="predicted"/>
<gene>
    <name evidence="2" type="ORF">C1645_829293</name>
</gene>
<keyword evidence="3" id="KW-1185">Reference proteome</keyword>
<keyword evidence="1" id="KW-0472">Membrane</keyword>
<dbReference type="Proteomes" id="UP000265703">
    <property type="component" value="Unassembled WGS sequence"/>
</dbReference>
<dbReference type="Pfam" id="PF17254">
    <property type="entry name" value="DUF5321"/>
    <property type="match status" value="1"/>
</dbReference>
<name>A0A397SK66_9GLOM</name>
<comment type="caution">
    <text evidence="2">The sequence shown here is derived from an EMBL/GenBank/DDBJ whole genome shotgun (WGS) entry which is preliminary data.</text>
</comment>
<dbReference type="AlphaFoldDB" id="A0A397SK66"/>
<evidence type="ECO:0000256" key="1">
    <source>
        <dbReference type="SAM" id="Phobius"/>
    </source>
</evidence>
<reference evidence="2 3" key="1">
    <citation type="submission" date="2018-06" db="EMBL/GenBank/DDBJ databases">
        <title>Comparative genomics reveals the genomic features of Rhizophagus irregularis, R. cerebriforme, R. diaphanum and Gigaspora rosea, and their symbiotic lifestyle signature.</title>
        <authorList>
            <person name="Morin E."/>
            <person name="San Clemente H."/>
            <person name="Chen E.C.H."/>
            <person name="De La Providencia I."/>
            <person name="Hainaut M."/>
            <person name="Kuo A."/>
            <person name="Kohler A."/>
            <person name="Murat C."/>
            <person name="Tang N."/>
            <person name="Roy S."/>
            <person name="Loubradou J."/>
            <person name="Henrissat B."/>
            <person name="Grigoriev I.V."/>
            <person name="Corradi N."/>
            <person name="Roux C."/>
            <person name="Martin F.M."/>
        </authorList>
    </citation>
    <scope>NUCLEOTIDE SEQUENCE [LARGE SCALE GENOMIC DNA]</scope>
    <source>
        <strain evidence="2 3">DAOM 227022</strain>
    </source>
</reference>
<dbReference type="OrthoDB" id="2253354at2759"/>
<accession>A0A397SK66</accession>